<accession>A0A3E0WFF5</accession>
<organism evidence="1 2">
    <name type="scientific">Alkalilimnicola ehrlichii</name>
    <dbReference type="NCBI Taxonomy" id="351052"/>
    <lineage>
        <taxon>Bacteria</taxon>
        <taxon>Pseudomonadati</taxon>
        <taxon>Pseudomonadota</taxon>
        <taxon>Gammaproteobacteria</taxon>
        <taxon>Chromatiales</taxon>
        <taxon>Ectothiorhodospiraceae</taxon>
        <taxon>Alkalilimnicola</taxon>
    </lineage>
</organism>
<evidence type="ECO:0000313" key="1">
    <source>
        <dbReference type="EMBL" id="RFA31674.1"/>
    </source>
</evidence>
<dbReference type="Pfam" id="PF08897">
    <property type="entry name" value="DUF1841"/>
    <property type="match status" value="1"/>
</dbReference>
<evidence type="ECO:0008006" key="3">
    <source>
        <dbReference type="Google" id="ProtNLM"/>
    </source>
</evidence>
<proteinExistence type="predicted"/>
<sequence>MFFSQDRNQIRRFYLESWRKARERLPMEPLEQLVADVVAEHPEYHALLENEAAVGYDFRGELGQTNPFLHMGMHIALREQISTNRPPGVRAIHKRVARALGSQAEAEHAMMDCLAEALWTAQQTGGAPDEQRYLQALKELERRVTSKR</sequence>
<protein>
    <recommendedName>
        <fullName evidence="3">DUF1841 domain-containing protein</fullName>
    </recommendedName>
</protein>
<dbReference type="Proteomes" id="UP000256763">
    <property type="component" value="Unassembled WGS sequence"/>
</dbReference>
<dbReference type="RefSeq" id="WP_116348564.1">
    <property type="nucleotide sequence ID" value="NZ_NFZW01000043.1"/>
</dbReference>
<dbReference type="EMBL" id="NFZW01000043">
    <property type="protein sequence ID" value="RFA31674.1"/>
    <property type="molecule type" value="Genomic_DNA"/>
</dbReference>
<comment type="caution">
    <text evidence="1">The sequence shown here is derived from an EMBL/GenBank/DDBJ whole genome shotgun (WGS) entry which is preliminary data.</text>
</comment>
<reference evidence="2" key="1">
    <citation type="submission" date="2017-05" db="EMBL/GenBank/DDBJ databases">
        <authorList>
            <person name="Sharma S."/>
            <person name="Sidhu C."/>
            <person name="Pinnaka A.K."/>
        </authorList>
    </citation>
    <scope>NUCLEOTIDE SEQUENCE [LARGE SCALE GENOMIC DNA]</scope>
    <source>
        <strain evidence="2">AK93</strain>
    </source>
</reference>
<keyword evidence="2" id="KW-1185">Reference proteome</keyword>
<dbReference type="InterPro" id="IPR014993">
    <property type="entry name" value="DUF1841"/>
</dbReference>
<gene>
    <name evidence="1" type="ORF">CAL65_21795</name>
</gene>
<dbReference type="AlphaFoldDB" id="A0A3E0WFF5"/>
<name>A0A3E0WFF5_9GAMM</name>
<evidence type="ECO:0000313" key="2">
    <source>
        <dbReference type="Proteomes" id="UP000256763"/>
    </source>
</evidence>